<dbReference type="RefSeq" id="WP_108621558.1">
    <property type="nucleotide sequence ID" value="NZ_CP028901.1"/>
</dbReference>
<proteinExistence type="predicted"/>
<sequence length="222" mass="25302">MPHGFSCRLSWFVVSLLCGFVAVSLYAAMKWTFLMRSGPDMDQSIARAAVVVTGDSRRIRFALDQMEQGRFDRLLIAGAGLDQGRFVHQFALSERLLQAMERGEIELADRSTSTLENAIEAFCWLTRNPSISEITLITSQSHMARASLAFDRALGPYYRVSRMVSDERKDRRRPLVHTPEWHKFLATWIITLAPQSMWVTGSIKPCTRLGDLMGSKFWERLP</sequence>
<gene>
    <name evidence="3" type="ORF">DBV39_10980</name>
</gene>
<dbReference type="AlphaFoldDB" id="A0A2R4XJX9"/>
<dbReference type="InterPro" id="IPR003848">
    <property type="entry name" value="DUF218"/>
</dbReference>
<dbReference type="Proteomes" id="UP000244571">
    <property type="component" value="Chromosome"/>
</dbReference>
<keyword evidence="1" id="KW-1133">Transmembrane helix</keyword>
<keyword evidence="1" id="KW-0472">Membrane</keyword>
<keyword evidence="4" id="KW-1185">Reference proteome</keyword>
<evidence type="ECO:0000313" key="3">
    <source>
        <dbReference type="EMBL" id="AWB34142.1"/>
    </source>
</evidence>
<keyword evidence="1" id="KW-0812">Transmembrane</keyword>
<feature type="transmembrane region" description="Helical" evidence="1">
    <location>
        <begin position="12"/>
        <end position="29"/>
    </location>
</feature>
<feature type="domain" description="DUF218" evidence="2">
    <location>
        <begin position="49"/>
        <end position="155"/>
    </location>
</feature>
<dbReference type="EMBL" id="CP028901">
    <property type="protein sequence ID" value="AWB34142.1"/>
    <property type="molecule type" value="Genomic_DNA"/>
</dbReference>
<evidence type="ECO:0000313" key="4">
    <source>
        <dbReference type="Proteomes" id="UP000244571"/>
    </source>
</evidence>
<organism evidence="3 4">
    <name type="scientific">Orrella marina</name>
    <dbReference type="NCBI Taxonomy" id="2163011"/>
    <lineage>
        <taxon>Bacteria</taxon>
        <taxon>Pseudomonadati</taxon>
        <taxon>Pseudomonadota</taxon>
        <taxon>Betaproteobacteria</taxon>
        <taxon>Burkholderiales</taxon>
        <taxon>Alcaligenaceae</taxon>
        <taxon>Orrella</taxon>
    </lineage>
</organism>
<dbReference type="OrthoDB" id="9812311at2"/>
<dbReference type="KEGG" id="boz:DBV39_10980"/>
<accession>A0A2R4XJX9</accession>
<name>A0A2R4XJX9_9BURK</name>
<dbReference type="CDD" id="cd06259">
    <property type="entry name" value="YdcF-like"/>
    <property type="match status" value="1"/>
</dbReference>
<reference evidence="3 4" key="1">
    <citation type="submission" date="2018-04" db="EMBL/GenBank/DDBJ databases">
        <title>Bordetella sp. HZ20 isolated from seawater.</title>
        <authorList>
            <person name="Sun C."/>
        </authorList>
    </citation>
    <scope>NUCLEOTIDE SEQUENCE [LARGE SCALE GENOMIC DNA]</scope>
    <source>
        <strain evidence="3 4">HZ20</strain>
    </source>
</reference>
<evidence type="ECO:0000256" key="1">
    <source>
        <dbReference type="SAM" id="Phobius"/>
    </source>
</evidence>
<protein>
    <recommendedName>
        <fullName evidence="2">DUF218 domain-containing protein</fullName>
    </recommendedName>
</protein>
<evidence type="ECO:0000259" key="2">
    <source>
        <dbReference type="Pfam" id="PF02698"/>
    </source>
</evidence>
<dbReference type="Pfam" id="PF02698">
    <property type="entry name" value="DUF218"/>
    <property type="match status" value="1"/>
</dbReference>